<dbReference type="InterPro" id="IPR027417">
    <property type="entry name" value="P-loop_NTPase"/>
</dbReference>
<dbReference type="EC" id="3.6.4.-" evidence="9"/>
<dbReference type="Pfam" id="PF03461">
    <property type="entry name" value="TRCF"/>
    <property type="match status" value="1"/>
</dbReference>
<keyword evidence="7 9" id="KW-0238">DNA-binding</keyword>
<evidence type="ECO:0000256" key="8">
    <source>
        <dbReference type="ARBA" id="ARBA00023204"/>
    </source>
</evidence>
<dbReference type="InterPro" id="IPR005118">
    <property type="entry name" value="TRCF_C"/>
</dbReference>
<dbReference type="InterPro" id="IPR003711">
    <property type="entry name" value="CarD-like/TRCF_RID"/>
</dbReference>
<dbReference type="Gene3D" id="3.90.1150.50">
    <property type="entry name" value="Transcription-repair-coupling factor, D7 domain"/>
    <property type="match status" value="1"/>
</dbReference>
<comment type="function">
    <text evidence="9">Couples transcription and DNA repair by recognizing RNA polymerase (RNAP) stalled at DNA lesions. Mediates ATP-dependent release of RNAP and its truncated transcript from the DNA, and recruitment of nucleotide excision repair machinery to the damaged site.</text>
</comment>
<dbReference type="InterPro" id="IPR004576">
    <property type="entry name" value="Mfd"/>
</dbReference>
<dbReference type="InterPro" id="IPR001650">
    <property type="entry name" value="Helicase_C-like"/>
</dbReference>
<dbReference type="SMART" id="SM00490">
    <property type="entry name" value="HELICc"/>
    <property type="match status" value="1"/>
</dbReference>
<dbReference type="SUPFAM" id="SSF143517">
    <property type="entry name" value="TRCF domain-like"/>
    <property type="match status" value="1"/>
</dbReference>
<keyword evidence="8 9" id="KW-0234">DNA repair</keyword>
<evidence type="ECO:0000256" key="6">
    <source>
        <dbReference type="ARBA" id="ARBA00022840"/>
    </source>
</evidence>
<dbReference type="CDD" id="cd17991">
    <property type="entry name" value="DEXHc_TRCF"/>
    <property type="match status" value="1"/>
</dbReference>
<keyword evidence="4 9" id="KW-0378">Hydrolase</keyword>
<dbReference type="InterPro" id="IPR047112">
    <property type="entry name" value="RecG/Mfd"/>
</dbReference>
<protein>
    <recommendedName>
        <fullName evidence="9">Transcription-repair-coupling factor</fullName>
        <shortName evidence="9">TRCF</shortName>
        <ecNumber evidence="9">3.6.4.-</ecNumber>
    </recommendedName>
</protein>
<keyword evidence="2 9" id="KW-0547">Nucleotide-binding</keyword>
<dbReference type="RefSeq" id="WP_285575543.1">
    <property type="nucleotide sequence ID" value="NZ_BSDE01000004.1"/>
</dbReference>
<dbReference type="Proteomes" id="UP001165069">
    <property type="component" value="Unassembled WGS sequence"/>
</dbReference>
<gene>
    <name evidence="9 12" type="primary">mfd</name>
    <name evidence="12" type="ORF">GETHLI_23820</name>
</gene>
<dbReference type="InterPro" id="IPR036101">
    <property type="entry name" value="CarD-like/TRCF_RID_sf"/>
</dbReference>
<evidence type="ECO:0000256" key="7">
    <source>
        <dbReference type="ARBA" id="ARBA00023125"/>
    </source>
</evidence>
<dbReference type="SMART" id="SM01058">
    <property type="entry name" value="CarD_TRCF"/>
    <property type="match status" value="1"/>
</dbReference>
<comment type="similarity">
    <text evidence="9">In the C-terminal section; belongs to the helicase family. RecG subfamily.</text>
</comment>
<evidence type="ECO:0000256" key="4">
    <source>
        <dbReference type="ARBA" id="ARBA00022801"/>
    </source>
</evidence>
<evidence type="ECO:0000313" key="12">
    <source>
        <dbReference type="EMBL" id="GLH73880.1"/>
    </source>
</evidence>
<dbReference type="Gene3D" id="3.30.2060.10">
    <property type="entry name" value="Penicillin-binding protein 1b domain"/>
    <property type="match status" value="1"/>
</dbReference>
<dbReference type="SMART" id="SM00487">
    <property type="entry name" value="DEXDc"/>
    <property type="match status" value="1"/>
</dbReference>
<reference evidence="12 13" key="1">
    <citation type="journal article" date="2023" name="Antonie Van Leeuwenhoek">
        <title>Mesoterricola silvestris gen. nov., sp. nov., Mesoterricola sediminis sp. nov., Geothrix oryzae sp. nov., Geothrix edaphica sp. nov., Geothrix rubra sp. nov., and Geothrix limicola sp. nov., six novel members of Acidobacteriota isolated from soils.</title>
        <authorList>
            <person name="Itoh H."/>
            <person name="Sugisawa Y."/>
            <person name="Mise K."/>
            <person name="Xu Z."/>
            <person name="Kuniyasu M."/>
            <person name="Ushijima N."/>
            <person name="Kawano K."/>
            <person name="Kobayashi E."/>
            <person name="Shiratori Y."/>
            <person name="Masuda Y."/>
            <person name="Senoo K."/>
        </authorList>
    </citation>
    <scope>NUCLEOTIDE SEQUENCE [LARGE SCALE GENOMIC DNA]</scope>
    <source>
        <strain evidence="12 13">Red804</strain>
    </source>
</reference>
<name>A0ABQ5QI88_9BACT</name>
<evidence type="ECO:0000256" key="9">
    <source>
        <dbReference type="HAMAP-Rule" id="MF_00969"/>
    </source>
</evidence>
<dbReference type="InterPro" id="IPR014001">
    <property type="entry name" value="Helicase_ATP-bd"/>
</dbReference>
<dbReference type="InterPro" id="IPR037235">
    <property type="entry name" value="TRCF-like_C_D7"/>
</dbReference>
<dbReference type="InterPro" id="IPR041471">
    <property type="entry name" value="UvrB_inter"/>
</dbReference>
<comment type="similarity">
    <text evidence="9">In the N-terminal section; belongs to the UvrB family.</text>
</comment>
<dbReference type="SUPFAM" id="SSF52540">
    <property type="entry name" value="P-loop containing nucleoside triphosphate hydrolases"/>
    <property type="match status" value="4"/>
</dbReference>
<feature type="domain" description="Helicase C-terminal" evidence="11">
    <location>
        <begin position="796"/>
        <end position="951"/>
    </location>
</feature>
<dbReference type="Gene3D" id="2.40.10.170">
    <property type="match status" value="1"/>
</dbReference>
<evidence type="ECO:0000256" key="3">
    <source>
        <dbReference type="ARBA" id="ARBA00022763"/>
    </source>
</evidence>
<dbReference type="Pfam" id="PF17757">
    <property type="entry name" value="UvrB_inter"/>
    <property type="match status" value="1"/>
</dbReference>
<keyword evidence="5" id="KW-0347">Helicase</keyword>
<proteinExistence type="inferred from homology"/>
<feature type="domain" description="Helicase ATP-binding" evidence="10">
    <location>
        <begin position="615"/>
        <end position="776"/>
    </location>
</feature>
<dbReference type="Pfam" id="PF00270">
    <property type="entry name" value="DEAD"/>
    <property type="match status" value="1"/>
</dbReference>
<dbReference type="PROSITE" id="PS51194">
    <property type="entry name" value="HELICASE_CTER"/>
    <property type="match status" value="1"/>
</dbReference>
<organism evidence="12 13">
    <name type="scientific">Geothrix limicola</name>
    <dbReference type="NCBI Taxonomy" id="2927978"/>
    <lineage>
        <taxon>Bacteria</taxon>
        <taxon>Pseudomonadati</taxon>
        <taxon>Acidobacteriota</taxon>
        <taxon>Holophagae</taxon>
        <taxon>Holophagales</taxon>
        <taxon>Holophagaceae</taxon>
        <taxon>Geothrix</taxon>
    </lineage>
</organism>
<dbReference type="HAMAP" id="MF_00969">
    <property type="entry name" value="TRCF"/>
    <property type="match status" value="1"/>
</dbReference>
<dbReference type="Gene3D" id="3.40.50.300">
    <property type="entry name" value="P-loop containing nucleotide triphosphate hydrolases"/>
    <property type="match status" value="2"/>
</dbReference>
<evidence type="ECO:0000259" key="11">
    <source>
        <dbReference type="PROSITE" id="PS51194"/>
    </source>
</evidence>
<dbReference type="SUPFAM" id="SSF141259">
    <property type="entry name" value="CarD-like"/>
    <property type="match status" value="1"/>
</dbReference>
<comment type="subcellular location">
    <subcellularLocation>
        <location evidence="9">Cytoplasm</location>
    </subcellularLocation>
</comment>
<keyword evidence="6 9" id="KW-0067">ATP-binding</keyword>
<keyword evidence="3 9" id="KW-0227">DNA damage</keyword>
<evidence type="ECO:0000256" key="5">
    <source>
        <dbReference type="ARBA" id="ARBA00022806"/>
    </source>
</evidence>
<evidence type="ECO:0000256" key="2">
    <source>
        <dbReference type="ARBA" id="ARBA00022741"/>
    </source>
</evidence>
<keyword evidence="13" id="KW-1185">Reference proteome</keyword>
<evidence type="ECO:0000313" key="13">
    <source>
        <dbReference type="Proteomes" id="UP001165069"/>
    </source>
</evidence>
<dbReference type="EMBL" id="BSDE01000004">
    <property type="protein sequence ID" value="GLH73880.1"/>
    <property type="molecule type" value="Genomic_DNA"/>
</dbReference>
<dbReference type="Pfam" id="PF00271">
    <property type="entry name" value="Helicase_C"/>
    <property type="match status" value="1"/>
</dbReference>
<dbReference type="Pfam" id="PF02559">
    <property type="entry name" value="CarD_TRCF_RID"/>
    <property type="match status" value="1"/>
</dbReference>
<accession>A0ABQ5QI88</accession>
<dbReference type="PANTHER" id="PTHR47964">
    <property type="entry name" value="ATP-DEPENDENT DNA HELICASE HOMOLOG RECG, CHLOROPLASTIC"/>
    <property type="match status" value="1"/>
</dbReference>
<dbReference type="PANTHER" id="PTHR47964:SF1">
    <property type="entry name" value="ATP-DEPENDENT DNA HELICASE HOMOLOG RECG, CHLOROPLASTIC"/>
    <property type="match status" value="1"/>
</dbReference>
<dbReference type="InterPro" id="IPR011545">
    <property type="entry name" value="DEAD/DEAH_box_helicase_dom"/>
</dbReference>
<keyword evidence="1 9" id="KW-0963">Cytoplasm</keyword>
<dbReference type="SMART" id="SM00982">
    <property type="entry name" value="TRCF"/>
    <property type="match status" value="1"/>
</dbReference>
<evidence type="ECO:0000259" key="10">
    <source>
        <dbReference type="PROSITE" id="PS51192"/>
    </source>
</evidence>
<comment type="caution">
    <text evidence="12">The sequence shown here is derived from an EMBL/GenBank/DDBJ whole genome shotgun (WGS) entry which is preliminary data.</text>
</comment>
<sequence length="1141" mass="126446">MTDTGHDLRDLLRPSEGTATAAEASFDLGAPGSRLRWMSPAALALVLAKWITRGGRAQSLWVDAPSEAEARTLAQDLQVLLPGSGVAYFPGFTPYVGGESSPPAMVLRERLSALVGLLERRVQVLVTGPLTACEKLPHPTWFQKQKLELTKGAEVPRELLLETLVALGYRRTEMASAPGEFSSRGMVVDLWPDHLDQPLRLETFGDELERLSPFDPDTQRRTGDSLEALTLYPRFEGERGTGEALMAAVQARADRTQEPEDDLAFRRARLATHGHFPGEELFHPLLSQPKGQLVHWVPPCLRVRLDSAWEDALRDAERARIEEGLAMLRRGGVVCPDFEDRFLPGDPSRPTLLLTEWQSEATVPLAAQPVREFQGRLSELAEHLQDLALTGHRVYLAGSTPGMRDRFHEILREHELPQAHGTEAGCHAIHLPLSAGFLLKEPGLVLFTEREVFGRKAIQAAPKKSRSSAFLSDLRDLKPGDRVVHMDHGIGEFLGFSTLTAGGEEQEVLQLRYADGGQLNVSLERADLVQRYTGAEGHLPPLDKLGGASWAKVKRKAKKAIRDMADELLKLYAQRKLEKGHAYPSDGPDMAAFDASFPFTPTPDQIEAIEAVKADLESPRPMDRLLVGDVGFGKTEVAMRAAAKVALEGRQVAVLCPTTILCFQHFRTFRERFAGFPVRIEMLNRFVDAADQKRILQELADGKIEIVVGTHQMLGARVKFADLGLVVIDEEQRFGVGHKEKLKKLRLNVDQLALSATPIPRTLHMSLTGLREISLIETPPKDRLAIETVVAPWSDELVQTAIQFEMRRGGQVYLVHNRVESIVSIAARVRELVPDARVAVGHGQMTDEALEQAMLGFMEGRIDVLVATTIVENGLDVPNANTLIVHRADAFGLSQLYQLRGRVGRSDVPAYAYLLIPPKHEVSEDARKRLQALEDFSELGSGFRIAAMDLELRGAGNLLGGEQSGHIHDIGFELYVKLLEETLQELQGQPSGTFEVKLDGLAPGAQLSRRWIDQASERLVAYKRISRLRDERELELYKLDLEDRFGHVPDDDADTIRFFELLKVKLRAQHLAVSEVAVEKGQLKFRLSPQTPLDPAKLMAWVGQKKGAQFSPDGALRLPLLGTQDGPMLQAQRVLAEWAGL</sequence>
<evidence type="ECO:0000256" key="1">
    <source>
        <dbReference type="ARBA" id="ARBA00022490"/>
    </source>
</evidence>
<dbReference type="Gene3D" id="3.40.50.11180">
    <property type="match status" value="1"/>
</dbReference>
<dbReference type="PROSITE" id="PS51192">
    <property type="entry name" value="HELICASE_ATP_BIND_1"/>
    <property type="match status" value="1"/>
</dbReference>
<dbReference type="NCBIfam" id="TIGR00580">
    <property type="entry name" value="mfd"/>
    <property type="match status" value="1"/>
</dbReference>